<dbReference type="KEGG" id="hyj:FHG12_20865"/>
<dbReference type="RefSeq" id="WP_139517625.1">
    <property type="nucleotide sequence ID" value="NZ_CP040896.1"/>
</dbReference>
<dbReference type="InterPro" id="IPR008030">
    <property type="entry name" value="NmrA-like"/>
</dbReference>
<evidence type="ECO:0000313" key="2">
    <source>
        <dbReference type="EMBL" id="QDA62394.1"/>
    </source>
</evidence>
<evidence type="ECO:0000313" key="3">
    <source>
        <dbReference type="Proteomes" id="UP000305398"/>
    </source>
</evidence>
<dbReference type="EMBL" id="CP040896">
    <property type="protein sequence ID" value="QDA62394.1"/>
    <property type="molecule type" value="Genomic_DNA"/>
</dbReference>
<dbReference type="SUPFAM" id="SSF51735">
    <property type="entry name" value="NAD(P)-binding Rossmann-fold domains"/>
    <property type="match status" value="1"/>
</dbReference>
<accession>A0A5B8A4W8</accession>
<name>A0A5B8A4W8_9BACT</name>
<dbReference type="AlphaFoldDB" id="A0A5B8A4W8"/>
<organism evidence="2 3">
    <name type="scientific">Hymenobacter jejuensis</name>
    <dbReference type="NCBI Taxonomy" id="2502781"/>
    <lineage>
        <taxon>Bacteria</taxon>
        <taxon>Pseudomonadati</taxon>
        <taxon>Bacteroidota</taxon>
        <taxon>Cytophagia</taxon>
        <taxon>Cytophagales</taxon>
        <taxon>Hymenobacteraceae</taxon>
        <taxon>Hymenobacter</taxon>
    </lineage>
</organism>
<dbReference type="PANTHER" id="PTHR43162">
    <property type="match status" value="1"/>
</dbReference>
<reference evidence="2 3" key="1">
    <citation type="submission" date="2019-06" db="EMBL/GenBank/DDBJ databases">
        <authorList>
            <person name="Srinivasan S."/>
        </authorList>
    </citation>
    <scope>NUCLEOTIDE SEQUENCE [LARGE SCALE GENOMIC DNA]</scope>
    <source>
        <strain evidence="2 3">17J68-5</strain>
    </source>
</reference>
<evidence type="ECO:0000259" key="1">
    <source>
        <dbReference type="Pfam" id="PF05368"/>
    </source>
</evidence>
<sequence length="293" mass="31027">MKIIVTGSLGHISEPLTKDLVAKGHAVTVISSKAERKAAIEALGATAAIGSLEDASFLAATFAGAEAVYAMVPPNMAAPDVLAYYRNVGHSYAQALEQAGVQRVVHLSSWGADLDRGTGFILGSHEVEGMLDKLPNVALTHLRAGSFYYNLFGFVGMIKGMGLIGSNYGGDDKIVWAHPQDIAAAAAEELTRAATTGTTVRYVASDERTATETAQALGAAIGKPDLQWLTFSDEQTQQGLEQAGIPAHIAANYVELGASIHNGTLRQDYDRHQPHVMGTVKVEDFAREFAAAF</sequence>
<dbReference type="InterPro" id="IPR036291">
    <property type="entry name" value="NAD(P)-bd_dom_sf"/>
</dbReference>
<dbReference type="Gene3D" id="3.90.25.10">
    <property type="entry name" value="UDP-galactose 4-epimerase, domain 1"/>
    <property type="match status" value="1"/>
</dbReference>
<dbReference type="Gene3D" id="3.40.50.720">
    <property type="entry name" value="NAD(P)-binding Rossmann-like Domain"/>
    <property type="match status" value="1"/>
</dbReference>
<proteinExistence type="predicted"/>
<feature type="domain" description="NmrA-like" evidence="1">
    <location>
        <begin position="2"/>
        <end position="224"/>
    </location>
</feature>
<dbReference type="Proteomes" id="UP000305398">
    <property type="component" value="Chromosome"/>
</dbReference>
<protein>
    <submittedName>
        <fullName evidence="2">NAD-dependent dehydratase</fullName>
    </submittedName>
</protein>
<dbReference type="OrthoDB" id="2149806at2"/>
<dbReference type="InterPro" id="IPR051604">
    <property type="entry name" value="Ergot_Alk_Oxidoreductase"/>
</dbReference>
<gene>
    <name evidence="2" type="ORF">FHG12_20865</name>
</gene>
<keyword evidence="3" id="KW-1185">Reference proteome</keyword>
<dbReference type="Pfam" id="PF05368">
    <property type="entry name" value="NmrA"/>
    <property type="match status" value="1"/>
</dbReference>
<dbReference type="PANTHER" id="PTHR43162:SF1">
    <property type="entry name" value="PRESTALK A DIFFERENTIATION PROTEIN A"/>
    <property type="match status" value="1"/>
</dbReference>